<dbReference type="GO" id="GO:1990281">
    <property type="term" value="C:efflux pump complex"/>
    <property type="evidence" value="ECO:0007669"/>
    <property type="project" value="TreeGrafter"/>
</dbReference>
<dbReference type="GO" id="GO:0009279">
    <property type="term" value="C:cell outer membrane"/>
    <property type="evidence" value="ECO:0007669"/>
    <property type="project" value="UniProtKB-SubCell"/>
</dbReference>
<dbReference type="Pfam" id="PF02321">
    <property type="entry name" value="OEP"/>
    <property type="match status" value="2"/>
</dbReference>
<proteinExistence type="inferred from homology"/>
<evidence type="ECO:0000256" key="6">
    <source>
        <dbReference type="ARBA" id="ARBA00023136"/>
    </source>
</evidence>
<keyword evidence="3" id="KW-0813">Transport</keyword>
<evidence type="ECO:0000313" key="9">
    <source>
        <dbReference type="EMBL" id="TDY04235.1"/>
    </source>
</evidence>
<sequence length="414" mass="47578">MLRLSMLCGVVLATLTAQPLLAASTLTLEESIRLALDNDPGFRITEARSAALKEQAVADKALPDPKLKLGLMNFPTDTFERDQEAMTQVQVGIQQMFPAGDSLKYKSERSLSRSRAQDHQSKNQRRKLVRDVRQAWLEWYYWHRAQKVVEENRDLYRNLVRVTESQYAAGRQQQQDVIRAELELGLLDDRLEDIRNKMEEAWAKLARYLGDTPDAMIPPEQFPKLPRPQPLQLDDHPMIQAARSEVEAEQNSVSLARQSYKPSWMLDVTYGGREGVNLDGSQRSDFLSAMVLMDIPLFTGNYQDRKVAAGKQKLQSALYSLKDRKRGLNRQWEESHSRWNSLADRLDRYQERLLPMARENAKSALQGYQSRDAEFSALMRARIMQLDTELKALRLRTDRARVQAQLLYIAGVAQ</sequence>
<organism evidence="9 10">
    <name type="scientific">Thiohalophilus thiocyanatoxydans</name>
    <dbReference type="NCBI Taxonomy" id="381308"/>
    <lineage>
        <taxon>Bacteria</taxon>
        <taxon>Pseudomonadati</taxon>
        <taxon>Pseudomonadota</taxon>
        <taxon>Gammaproteobacteria</taxon>
        <taxon>Thiohalomonadales</taxon>
        <taxon>Thiohalophilaceae</taxon>
        <taxon>Thiohalophilus</taxon>
    </lineage>
</organism>
<evidence type="ECO:0000256" key="8">
    <source>
        <dbReference type="SAM" id="SignalP"/>
    </source>
</evidence>
<dbReference type="InterPro" id="IPR003423">
    <property type="entry name" value="OMP_efflux"/>
</dbReference>
<feature type="signal peptide" evidence="8">
    <location>
        <begin position="1"/>
        <end position="22"/>
    </location>
</feature>
<keyword evidence="5" id="KW-0812">Transmembrane</keyword>
<dbReference type="AlphaFoldDB" id="A0A4V3H4R9"/>
<dbReference type="SUPFAM" id="SSF56954">
    <property type="entry name" value="Outer membrane efflux proteins (OEP)"/>
    <property type="match status" value="1"/>
</dbReference>
<dbReference type="PANTHER" id="PTHR30026">
    <property type="entry name" value="OUTER MEMBRANE PROTEIN TOLC"/>
    <property type="match status" value="1"/>
</dbReference>
<dbReference type="GO" id="GO:0015562">
    <property type="term" value="F:efflux transmembrane transporter activity"/>
    <property type="evidence" value="ECO:0007669"/>
    <property type="project" value="InterPro"/>
</dbReference>
<name>A0A4V3H4R9_9GAMM</name>
<feature type="chain" id="PRO_5020838856" evidence="8">
    <location>
        <begin position="23"/>
        <end position="414"/>
    </location>
</feature>
<gene>
    <name evidence="9" type="ORF">EDC23_0608</name>
</gene>
<keyword evidence="7" id="KW-0998">Cell outer membrane</keyword>
<reference evidence="9 10" key="1">
    <citation type="submission" date="2019-03" db="EMBL/GenBank/DDBJ databases">
        <title>Genomic Encyclopedia of Type Strains, Phase IV (KMG-IV): sequencing the most valuable type-strain genomes for metagenomic binning, comparative biology and taxonomic classification.</title>
        <authorList>
            <person name="Goeker M."/>
        </authorList>
    </citation>
    <scope>NUCLEOTIDE SEQUENCE [LARGE SCALE GENOMIC DNA]</scope>
    <source>
        <strain evidence="9 10">DSM 16326</strain>
    </source>
</reference>
<evidence type="ECO:0000256" key="3">
    <source>
        <dbReference type="ARBA" id="ARBA00022448"/>
    </source>
</evidence>
<keyword evidence="10" id="KW-1185">Reference proteome</keyword>
<evidence type="ECO:0000256" key="7">
    <source>
        <dbReference type="ARBA" id="ARBA00023237"/>
    </source>
</evidence>
<keyword evidence="8" id="KW-0732">Signal</keyword>
<comment type="caution">
    <text evidence="9">The sequence shown here is derived from an EMBL/GenBank/DDBJ whole genome shotgun (WGS) entry which is preliminary data.</text>
</comment>
<dbReference type="Proteomes" id="UP000294914">
    <property type="component" value="Unassembled WGS sequence"/>
</dbReference>
<evidence type="ECO:0000256" key="2">
    <source>
        <dbReference type="ARBA" id="ARBA00007613"/>
    </source>
</evidence>
<dbReference type="GO" id="GO:0015288">
    <property type="term" value="F:porin activity"/>
    <property type="evidence" value="ECO:0007669"/>
    <property type="project" value="TreeGrafter"/>
</dbReference>
<keyword evidence="6" id="KW-0472">Membrane</keyword>
<evidence type="ECO:0000256" key="4">
    <source>
        <dbReference type="ARBA" id="ARBA00022452"/>
    </source>
</evidence>
<dbReference type="EMBL" id="SOQX01000001">
    <property type="protein sequence ID" value="TDY04235.1"/>
    <property type="molecule type" value="Genomic_DNA"/>
</dbReference>
<dbReference type="InterPro" id="IPR051906">
    <property type="entry name" value="TolC-like"/>
</dbReference>
<protein>
    <submittedName>
        <fullName evidence="9">Outer membrane protein TolC</fullName>
    </submittedName>
</protein>
<dbReference type="OrthoDB" id="5607838at2"/>
<dbReference type="RefSeq" id="WP_134080967.1">
    <property type="nucleotide sequence ID" value="NZ_SOQX01000001.1"/>
</dbReference>
<evidence type="ECO:0000256" key="1">
    <source>
        <dbReference type="ARBA" id="ARBA00004442"/>
    </source>
</evidence>
<comment type="similarity">
    <text evidence="2">Belongs to the outer membrane factor (OMF) (TC 1.B.17) family.</text>
</comment>
<comment type="subcellular location">
    <subcellularLocation>
        <location evidence="1">Cell outer membrane</location>
    </subcellularLocation>
</comment>
<keyword evidence="4" id="KW-1134">Transmembrane beta strand</keyword>
<dbReference type="Gene3D" id="1.20.1600.10">
    <property type="entry name" value="Outer membrane efflux proteins (OEP)"/>
    <property type="match status" value="1"/>
</dbReference>
<evidence type="ECO:0000256" key="5">
    <source>
        <dbReference type="ARBA" id="ARBA00022692"/>
    </source>
</evidence>
<evidence type="ECO:0000313" key="10">
    <source>
        <dbReference type="Proteomes" id="UP000294914"/>
    </source>
</evidence>
<accession>A0A4V3H4R9</accession>
<dbReference type="PANTHER" id="PTHR30026:SF20">
    <property type="entry name" value="OUTER MEMBRANE PROTEIN TOLC"/>
    <property type="match status" value="1"/>
</dbReference>